<evidence type="ECO:0000256" key="8">
    <source>
        <dbReference type="SAM" id="Phobius"/>
    </source>
</evidence>
<feature type="transmembrane region" description="Helical" evidence="8">
    <location>
        <begin position="396"/>
        <end position="416"/>
    </location>
</feature>
<evidence type="ECO:0000256" key="5">
    <source>
        <dbReference type="ARBA" id="ARBA00022989"/>
    </source>
</evidence>
<feature type="transmembrane region" description="Helical" evidence="8">
    <location>
        <begin position="184"/>
        <end position="206"/>
    </location>
</feature>
<dbReference type="AlphaFoldDB" id="A0A2K2UCD1"/>
<feature type="region of interest" description="Disordered" evidence="7">
    <location>
        <begin position="294"/>
        <end position="335"/>
    </location>
</feature>
<feature type="transmembrane region" description="Helical" evidence="8">
    <location>
        <begin position="64"/>
        <end position="86"/>
    </location>
</feature>
<dbReference type="GO" id="GO:0055085">
    <property type="term" value="P:transmembrane transport"/>
    <property type="evidence" value="ECO:0007669"/>
    <property type="project" value="InterPro"/>
</dbReference>
<dbReference type="GO" id="GO:0005886">
    <property type="term" value="C:plasma membrane"/>
    <property type="evidence" value="ECO:0007669"/>
    <property type="project" value="UniProtKB-SubCell"/>
</dbReference>
<keyword evidence="6 8" id="KW-0472">Membrane</keyword>
<keyword evidence="3" id="KW-1003">Cell membrane</keyword>
<feature type="transmembrane region" description="Helical" evidence="8">
    <location>
        <begin position="32"/>
        <end position="52"/>
    </location>
</feature>
<keyword evidence="11" id="KW-1185">Reference proteome</keyword>
<reference evidence="11" key="1">
    <citation type="submission" date="2018-01" db="EMBL/GenBank/DDBJ databases">
        <title>Rubneribacter badeniensis gen. nov., sp. nov., and Colonibacter rubneri, gen. nov., sp. nov., WGS of new members of the Eggerthellaceae.</title>
        <authorList>
            <person name="Danylec N."/>
            <person name="Stoll D.A."/>
            <person name="Doetsch A."/>
            <person name="Kulling S.E."/>
            <person name="Huch M."/>
        </authorList>
    </citation>
    <scope>NUCLEOTIDE SEQUENCE [LARGE SCALE GENOMIC DNA]</scope>
    <source>
        <strain evidence="11">ResAG-96</strain>
    </source>
</reference>
<dbReference type="Proteomes" id="UP000236197">
    <property type="component" value="Unassembled WGS sequence"/>
</dbReference>
<sequence>MVAQQDGTLPMTNDARGRFRVRAPMDSLIRFVRTRMVLIVSAAAALITMVFVPFDEAYLGYFDVKTLACLFGILAVVGALRGIGLFEHAARLVVARFATCRAAVTALVGATLALSMFATNDMALIMMLPLAAATLIKAGWERALPFAFIMQNLAANLGGMILPFGNPQNLYLYERFSIPLGDFLAVMALPFGVSVALIALCCALFLKPDPPQAPEKKAIGEQAKASPSEANRSEANPAEARREAKASNAEAHPSEAKRRPEGNPSEGNPSEANRAEAKIRAVPSYRTNVSRETFVSKQGRASAHPVTRPHPVAQPHPATHPQPVGGRLASADRSDPDARLRITARERRRVVVYFSLLALVIASVFRLVPYPVALAAVVLVLAVFDRRALRTVDYGLLLTFACFFVFAGNMARIPVIEGLLSGLMGQSALLASVGTSQIISNVPAAVLLSHFAGSYEALLVGVNIGGAGTLVASLASLITFNQYRTVLASFPHRPELARNTSGAFLARFTAYNVAFLAVLLLVCWPLV</sequence>
<evidence type="ECO:0000256" key="7">
    <source>
        <dbReference type="SAM" id="MobiDB-lite"/>
    </source>
</evidence>
<feature type="transmembrane region" description="Helical" evidence="8">
    <location>
        <begin position="98"/>
        <end position="117"/>
    </location>
</feature>
<feature type="transmembrane region" description="Helical" evidence="8">
    <location>
        <begin position="123"/>
        <end position="140"/>
    </location>
</feature>
<accession>A0A2K2UCD1</accession>
<evidence type="ECO:0000256" key="6">
    <source>
        <dbReference type="ARBA" id="ARBA00023136"/>
    </source>
</evidence>
<keyword evidence="2" id="KW-0813">Transport</keyword>
<evidence type="ECO:0000259" key="9">
    <source>
        <dbReference type="Pfam" id="PF03600"/>
    </source>
</evidence>
<feature type="transmembrane region" description="Helical" evidence="8">
    <location>
        <begin position="428"/>
        <end position="452"/>
    </location>
</feature>
<feature type="transmembrane region" description="Helical" evidence="8">
    <location>
        <begin position="458"/>
        <end position="483"/>
    </location>
</feature>
<dbReference type="Pfam" id="PF03600">
    <property type="entry name" value="CitMHS"/>
    <property type="match status" value="1"/>
</dbReference>
<evidence type="ECO:0000256" key="1">
    <source>
        <dbReference type="ARBA" id="ARBA00004651"/>
    </source>
</evidence>
<evidence type="ECO:0000313" key="10">
    <source>
        <dbReference type="EMBL" id="PNV67892.1"/>
    </source>
</evidence>
<keyword evidence="4 8" id="KW-0812">Transmembrane</keyword>
<protein>
    <submittedName>
        <fullName evidence="10">Citrate transporter</fullName>
    </submittedName>
</protein>
<comment type="subcellular location">
    <subcellularLocation>
        <location evidence="1">Cell membrane</location>
        <topology evidence="1">Multi-pass membrane protein</topology>
    </subcellularLocation>
</comment>
<dbReference type="PANTHER" id="PTHR43302:SF5">
    <property type="entry name" value="TRANSPORTER ARSB-RELATED"/>
    <property type="match status" value="1"/>
</dbReference>
<feature type="region of interest" description="Disordered" evidence="7">
    <location>
        <begin position="213"/>
        <end position="282"/>
    </location>
</feature>
<dbReference type="EMBL" id="PPEK01000004">
    <property type="protein sequence ID" value="PNV67892.1"/>
    <property type="molecule type" value="Genomic_DNA"/>
</dbReference>
<feature type="compositionally biased region" description="Basic and acidic residues" evidence="7">
    <location>
        <begin position="252"/>
        <end position="261"/>
    </location>
</feature>
<organism evidence="10 11">
    <name type="scientific">Enteroscipio rubneri</name>
    <dbReference type="NCBI Taxonomy" id="2070686"/>
    <lineage>
        <taxon>Bacteria</taxon>
        <taxon>Bacillati</taxon>
        <taxon>Actinomycetota</taxon>
        <taxon>Coriobacteriia</taxon>
        <taxon>Eggerthellales</taxon>
        <taxon>Eggerthellaceae</taxon>
        <taxon>Enteroscipio</taxon>
    </lineage>
</organism>
<evidence type="ECO:0000313" key="11">
    <source>
        <dbReference type="Proteomes" id="UP000236197"/>
    </source>
</evidence>
<proteinExistence type="predicted"/>
<dbReference type="PANTHER" id="PTHR43302">
    <property type="entry name" value="TRANSPORTER ARSB-RELATED"/>
    <property type="match status" value="1"/>
</dbReference>
<feature type="transmembrane region" description="Helical" evidence="8">
    <location>
        <begin position="351"/>
        <end position="384"/>
    </location>
</feature>
<dbReference type="InterPro" id="IPR004680">
    <property type="entry name" value="Cit_transptr-like_dom"/>
</dbReference>
<evidence type="ECO:0000256" key="2">
    <source>
        <dbReference type="ARBA" id="ARBA00022448"/>
    </source>
</evidence>
<evidence type="ECO:0000256" key="4">
    <source>
        <dbReference type="ARBA" id="ARBA00022692"/>
    </source>
</evidence>
<feature type="transmembrane region" description="Helical" evidence="8">
    <location>
        <begin position="504"/>
        <end position="526"/>
    </location>
</feature>
<evidence type="ECO:0000256" key="3">
    <source>
        <dbReference type="ARBA" id="ARBA00022475"/>
    </source>
</evidence>
<comment type="caution">
    <text evidence="10">The sequence shown here is derived from an EMBL/GenBank/DDBJ whole genome shotgun (WGS) entry which is preliminary data.</text>
</comment>
<gene>
    <name evidence="10" type="ORF">C2L71_05050</name>
</gene>
<name>A0A2K2UCD1_9ACTN</name>
<feature type="domain" description="Citrate transporter-like" evidence="9">
    <location>
        <begin position="39"/>
        <end position="450"/>
    </location>
</feature>
<keyword evidence="5 8" id="KW-1133">Transmembrane helix</keyword>
<feature type="transmembrane region" description="Helical" evidence="8">
    <location>
        <begin position="147"/>
        <end position="164"/>
    </location>
</feature>